<evidence type="ECO:0000313" key="9">
    <source>
        <dbReference type="EMBL" id="BCJ29888.1"/>
    </source>
</evidence>
<dbReference type="CDD" id="cd03257">
    <property type="entry name" value="ABC_NikE_OppD_transporters"/>
    <property type="match status" value="1"/>
</dbReference>
<dbReference type="InterPro" id="IPR017871">
    <property type="entry name" value="ABC_transporter-like_CS"/>
</dbReference>
<feature type="domain" description="ABC transporter" evidence="8">
    <location>
        <begin position="15"/>
        <end position="264"/>
    </location>
</feature>
<dbReference type="Gene3D" id="3.40.50.300">
    <property type="entry name" value="P-loop containing nucleotide triphosphate hydrolases"/>
    <property type="match status" value="1"/>
</dbReference>
<dbReference type="KEGG" id="aser:Asera_39960"/>
<accession>A0A810L733</accession>
<keyword evidence="3" id="KW-0813">Transport</keyword>
<dbReference type="Pfam" id="PF08352">
    <property type="entry name" value="oligo_HPY"/>
    <property type="match status" value="1"/>
</dbReference>
<dbReference type="NCBIfam" id="TIGR01727">
    <property type="entry name" value="oligo_HPY"/>
    <property type="match status" value="1"/>
</dbReference>
<dbReference type="InterPro" id="IPR027417">
    <property type="entry name" value="P-loop_NTPase"/>
</dbReference>
<dbReference type="InterPro" id="IPR003593">
    <property type="entry name" value="AAA+_ATPase"/>
</dbReference>
<dbReference type="EMBL" id="AP023354">
    <property type="protein sequence ID" value="BCJ29888.1"/>
    <property type="molecule type" value="Genomic_DNA"/>
</dbReference>
<evidence type="ECO:0000313" key="10">
    <source>
        <dbReference type="Proteomes" id="UP000680750"/>
    </source>
</evidence>
<keyword evidence="6 9" id="KW-0067">ATP-binding</keyword>
<reference evidence="9" key="1">
    <citation type="submission" date="2020-08" db="EMBL/GenBank/DDBJ databases">
        <title>Whole genome shotgun sequence of Actinocatenispora sera NBRC 101916.</title>
        <authorList>
            <person name="Komaki H."/>
            <person name="Tamura T."/>
        </authorList>
    </citation>
    <scope>NUCLEOTIDE SEQUENCE</scope>
    <source>
        <strain evidence="9">NBRC 101916</strain>
    </source>
</reference>
<dbReference type="InterPro" id="IPR050388">
    <property type="entry name" value="ABC_Ni/Peptide_Import"/>
</dbReference>
<comment type="similarity">
    <text evidence="2">Belongs to the ABC transporter superfamily.</text>
</comment>
<evidence type="ECO:0000256" key="5">
    <source>
        <dbReference type="ARBA" id="ARBA00022741"/>
    </source>
</evidence>
<organism evidence="9 10">
    <name type="scientific">Actinocatenispora sera</name>
    <dbReference type="NCBI Taxonomy" id="390989"/>
    <lineage>
        <taxon>Bacteria</taxon>
        <taxon>Bacillati</taxon>
        <taxon>Actinomycetota</taxon>
        <taxon>Actinomycetes</taxon>
        <taxon>Micromonosporales</taxon>
        <taxon>Micromonosporaceae</taxon>
        <taxon>Actinocatenispora</taxon>
    </lineage>
</organism>
<comment type="subcellular location">
    <subcellularLocation>
        <location evidence="1">Cell membrane</location>
        <topology evidence="1">Peripheral membrane protein</topology>
    </subcellularLocation>
</comment>
<dbReference type="InterPro" id="IPR013563">
    <property type="entry name" value="Oligopep_ABC_C"/>
</dbReference>
<dbReference type="PANTHER" id="PTHR43297:SF2">
    <property type="entry name" value="DIPEPTIDE TRANSPORT ATP-BINDING PROTEIN DPPD"/>
    <property type="match status" value="1"/>
</dbReference>
<keyword evidence="5" id="KW-0547">Nucleotide-binding</keyword>
<evidence type="ECO:0000256" key="7">
    <source>
        <dbReference type="ARBA" id="ARBA00023136"/>
    </source>
</evidence>
<proteinExistence type="inferred from homology"/>
<sequence length="344" mass="36191">MAERSGEKGTFVSVLEIQDLHAVVATDGGELPVVRGISLSIDAGEIVGLVGESGSGKSFTALSVLGLLPDGARVSAGRILVDGEDLLSLRAAERRTRRGGTVAMIYQDPMTALNPLMTVGAQIAEGLRAHGVDGAEAKKRTLSAIEEVGLPKPERIARSYPHRLSGGQRQRVVIASALALRPKVLIADEPTTALDVTIQQQILALVDELRVAHDLAVLWITHDLGVVARIANRVAVMYAGRIAEAAPTRGLFAAPQHPYSAALLASIPSPTDTVRGPLPQIGGAPPDLTALPAGCPFEPRCPQREPGCAVAEPEPVRRGGADTACFVPRERWTDDALSPAEEPK</sequence>
<dbReference type="SUPFAM" id="SSF52540">
    <property type="entry name" value="P-loop containing nucleoside triphosphate hydrolases"/>
    <property type="match status" value="1"/>
</dbReference>
<evidence type="ECO:0000256" key="1">
    <source>
        <dbReference type="ARBA" id="ARBA00004202"/>
    </source>
</evidence>
<dbReference type="GO" id="GO:0005524">
    <property type="term" value="F:ATP binding"/>
    <property type="evidence" value="ECO:0007669"/>
    <property type="project" value="UniProtKB-KW"/>
</dbReference>
<dbReference type="PROSITE" id="PS00211">
    <property type="entry name" value="ABC_TRANSPORTER_1"/>
    <property type="match status" value="1"/>
</dbReference>
<dbReference type="AlphaFoldDB" id="A0A810L733"/>
<dbReference type="GO" id="GO:0016887">
    <property type="term" value="F:ATP hydrolysis activity"/>
    <property type="evidence" value="ECO:0007669"/>
    <property type="project" value="InterPro"/>
</dbReference>
<keyword evidence="4" id="KW-1003">Cell membrane</keyword>
<evidence type="ECO:0000256" key="2">
    <source>
        <dbReference type="ARBA" id="ARBA00005417"/>
    </source>
</evidence>
<dbReference type="FunFam" id="3.40.50.300:FF:000016">
    <property type="entry name" value="Oligopeptide ABC transporter ATP-binding component"/>
    <property type="match status" value="1"/>
</dbReference>
<dbReference type="SMART" id="SM00382">
    <property type="entry name" value="AAA"/>
    <property type="match status" value="1"/>
</dbReference>
<name>A0A810L733_9ACTN</name>
<dbReference type="PROSITE" id="PS50893">
    <property type="entry name" value="ABC_TRANSPORTER_2"/>
    <property type="match status" value="1"/>
</dbReference>
<dbReference type="GO" id="GO:0015833">
    <property type="term" value="P:peptide transport"/>
    <property type="evidence" value="ECO:0007669"/>
    <property type="project" value="InterPro"/>
</dbReference>
<dbReference type="Pfam" id="PF00005">
    <property type="entry name" value="ABC_tran"/>
    <property type="match status" value="1"/>
</dbReference>
<evidence type="ECO:0000259" key="8">
    <source>
        <dbReference type="PROSITE" id="PS50893"/>
    </source>
</evidence>
<evidence type="ECO:0000256" key="6">
    <source>
        <dbReference type="ARBA" id="ARBA00022840"/>
    </source>
</evidence>
<evidence type="ECO:0000256" key="4">
    <source>
        <dbReference type="ARBA" id="ARBA00022475"/>
    </source>
</evidence>
<gene>
    <name evidence="9" type="ORF">Asera_39960</name>
</gene>
<evidence type="ECO:0000256" key="3">
    <source>
        <dbReference type="ARBA" id="ARBA00022448"/>
    </source>
</evidence>
<keyword evidence="7" id="KW-0472">Membrane</keyword>
<dbReference type="Proteomes" id="UP000680750">
    <property type="component" value="Chromosome"/>
</dbReference>
<dbReference type="GO" id="GO:0005886">
    <property type="term" value="C:plasma membrane"/>
    <property type="evidence" value="ECO:0007669"/>
    <property type="project" value="UniProtKB-SubCell"/>
</dbReference>
<protein>
    <submittedName>
        <fullName evidence="9">ABC transporter ATP-binding protein</fullName>
    </submittedName>
</protein>
<dbReference type="PANTHER" id="PTHR43297">
    <property type="entry name" value="OLIGOPEPTIDE TRANSPORT ATP-BINDING PROTEIN APPD"/>
    <property type="match status" value="1"/>
</dbReference>
<dbReference type="InterPro" id="IPR003439">
    <property type="entry name" value="ABC_transporter-like_ATP-bd"/>
</dbReference>
<keyword evidence="10" id="KW-1185">Reference proteome</keyword>